<dbReference type="InterPro" id="IPR056423">
    <property type="entry name" value="BACK_BPM_SPOP"/>
</dbReference>
<gene>
    <name evidence="5" type="ORF">BDA96_06G242900</name>
</gene>
<feature type="domain" description="BTB" evidence="3">
    <location>
        <begin position="189"/>
        <end position="256"/>
    </location>
</feature>
<dbReference type="SMART" id="SM00225">
    <property type="entry name" value="BTB"/>
    <property type="match status" value="1"/>
</dbReference>
<accession>A0A921QVY5</accession>
<dbReference type="PANTHER" id="PTHR26379:SF388">
    <property type="entry name" value="OS04G0625700 PROTEIN"/>
    <property type="match status" value="1"/>
</dbReference>
<dbReference type="SUPFAM" id="SSF54695">
    <property type="entry name" value="POZ domain"/>
    <property type="match status" value="1"/>
</dbReference>
<dbReference type="SUPFAM" id="SSF49599">
    <property type="entry name" value="TRAF domain-like"/>
    <property type="match status" value="1"/>
</dbReference>
<dbReference type="PROSITE" id="PS50097">
    <property type="entry name" value="BTB"/>
    <property type="match status" value="1"/>
</dbReference>
<dbReference type="OrthoDB" id="6701352at2759"/>
<comment type="pathway">
    <text evidence="1">Protein modification; protein ubiquitination.</text>
</comment>
<organism evidence="5 6">
    <name type="scientific">Sorghum bicolor</name>
    <name type="common">Sorghum</name>
    <name type="synonym">Sorghum vulgare</name>
    <dbReference type="NCBI Taxonomy" id="4558"/>
    <lineage>
        <taxon>Eukaryota</taxon>
        <taxon>Viridiplantae</taxon>
        <taxon>Streptophyta</taxon>
        <taxon>Embryophyta</taxon>
        <taxon>Tracheophyta</taxon>
        <taxon>Spermatophyta</taxon>
        <taxon>Magnoliopsida</taxon>
        <taxon>Liliopsida</taxon>
        <taxon>Poales</taxon>
        <taxon>Poaceae</taxon>
        <taxon>PACMAD clade</taxon>
        <taxon>Panicoideae</taxon>
        <taxon>Andropogonodae</taxon>
        <taxon>Andropogoneae</taxon>
        <taxon>Sorghinae</taxon>
        <taxon>Sorghum</taxon>
    </lineage>
</organism>
<dbReference type="InterPro" id="IPR045005">
    <property type="entry name" value="BPM1-6"/>
</dbReference>
<dbReference type="Gene3D" id="2.60.210.10">
    <property type="entry name" value="Apoptosis, Tumor Necrosis Factor Receptor Associated Protein 2, Chain A"/>
    <property type="match status" value="1"/>
</dbReference>
<dbReference type="AlphaFoldDB" id="A0A921QVY5"/>
<protein>
    <recommendedName>
        <fullName evidence="7">BTB domain-containing protein</fullName>
    </recommendedName>
</protein>
<proteinExistence type="inferred from homology"/>
<sequence length="324" mass="35824">MARVPADARGEPSKTSSWRVTERATATHDFVVIEYSKLKMLGVGQHVSSDAFRAGGHDWKVMFYPKLAQAEGRIADYCPPFFPGGASLHLCDADKDTELMVRFTLSVLHQDGRVSPMASRTRTEIFGAPPRQRHGFNRLVHGSMLTWRCIHNDALTIRCTLTVVGTRDPVPPPELAAHLARLLGNGMGADVTFQVGARSFPAHRIMLAARSPIFSAEFFGDMTEKDTPCIKIVDMRPEIFELLLRFIYTEALPGDGEGCDAATMQHLLVAADRYGLDRLKQICELKLHASVDAETVDSMLALAERHSCPRLRDACVACMSSLEQ</sequence>
<evidence type="ECO:0000313" key="5">
    <source>
        <dbReference type="EMBL" id="KAG0527556.1"/>
    </source>
</evidence>
<name>A0A921QVY5_SORBI</name>
<dbReference type="Pfam" id="PF24570">
    <property type="entry name" value="BACK_BPM_SPOP"/>
    <property type="match status" value="1"/>
</dbReference>
<dbReference type="OMA" id="YCIRMAS"/>
<dbReference type="GO" id="GO:0016567">
    <property type="term" value="P:protein ubiquitination"/>
    <property type="evidence" value="ECO:0007669"/>
    <property type="project" value="InterPro"/>
</dbReference>
<evidence type="ECO:0000259" key="4">
    <source>
        <dbReference type="PROSITE" id="PS50144"/>
    </source>
</evidence>
<evidence type="ECO:0008006" key="7">
    <source>
        <dbReference type="Google" id="ProtNLM"/>
    </source>
</evidence>
<dbReference type="Proteomes" id="UP000807115">
    <property type="component" value="Chromosome 6"/>
</dbReference>
<dbReference type="Pfam" id="PF22486">
    <property type="entry name" value="MATH_2"/>
    <property type="match status" value="1"/>
</dbReference>
<reference evidence="5" key="1">
    <citation type="journal article" date="2019" name="BMC Genomics">
        <title>A new reference genome for Sorghum bicolor reveals high levels of sequence similarity between sweet and grain genotypes: implications for the genetics of sugar metabolism.</title>
        <authorList>
            <person name="Cooper E.A."/>
            <person name="Brenton Z.W."/>
            <person name="Flinn B.S."/>
            <person name="Jenkins J."/>
            <person name="Shu S."/>
            <person name="Flowers D."/>
            <person name="Luo F."/>
            <person name="Wang Y."/>
            <person name="Xia P."/>
            <person name="Barry K."/>
            <person name="Daum C."/>
            <person name="Lipzen A."/>
            <person name="Yoshinaga Y."/>
            <person name="Schmutz J."/>
            <person name="Saski C."/>
            <person name="Vermerris W."/>
            <person name="Kresovich S."/>
        </authorList>
    </citation>
    <scope>NUCLEOTIDE SEQUENCE</scope>
</reference>
<dbReference type="InterPro" id="IPR011333">
    <property type="entry name" value="SKP1/BTB/POZ_sf"/>
</dbReference>
<dbReference type="EMBL" id="CM027685">
    <property type="protein sequence ID" value="KAG0527556.1"/>
    <property type="molecule type" value="Genomic_DNA"/>
</dbReference>
<reference evidence="5" key="2">
    <citation type="submission" date="2020-10" db="EMBL/GenBank/DDBJ databases">
        <authorList>
            <person name="Cooper E.A."/>
            <person name="Brenton Z.W."/>
            <person name="Flinn B.S."/>
            <person name="Jenkins J."/>
            <person name="Shu S."/>
            <person name="Flowers D."/>
            <person name="Luo F."/>
            <person name="Wang Y."/>
            <person name="Xia P."/>
            <person name="Barry K."/>
            <person name="Daum C."/>
            <person name="Lipzen A."/>
            <person name="Yoshinaga Y."/>
            <person name="Schmutz J."/>
            <person name="Saski C."/>
            <person name="Vermerris W."/>
            <person name="Kresovich S."/>
        </authorList>
    </citation>
    <scope>NUCLEOTIDE SEQUENCE</scope>
</reference>
<evidence type="ECO:0000313" key="6">
    <source>
        <dbReference type="Proteomes" id="UP000807115"/>
    </source>
</evidence>
<comment type="similarity">
    <text evidence="2">Belongs to the Tdpoz family.</text>
</comment>
<evidence type="ECO:0000256" key="1">
    <source>
        <dbReference type="ARBA" id="ARBA00004906"/>
    </source>
</evidence>
<evidence type="ECO:0000256" key="2">
    <source>
        <dbReference type="ARBA" id="ARBA00010846"/>
    </source>
</evidence>
<dbReference type="Gene3D" id="3.30.710.10">
    <property type="entry name" value="Potassium Channel Kv1.1, Chain A"/>
    <property type="match status" value="1"/>
</dbReference>
<comment type="caution">
    <text evidence="5">The sequence shown here is derived from an EMBL/GenBank/DDBJ whole genome shotgun (WGS) entry which is preliminary data.</text>
</comment>
<dbReference type="PROSITE" id="PS50144">
    <property type="entry name" value="MATH"/>
    <property type="match status" value="1"/>
</dbReference>
<dbReference type="CDD" id="cd00121">
    <property type="entry name" value="MATH"/>
    <property type="match status" value="1"/>
</dbReference>
<dbReference type="InterPro" id="IPR002083">
    <property type="entry name" value="MATH/TRAF_dom"/>
</dbReference>
<feature type="domain" description="MATH" evidence="4">
    <location>
        <begin position="25"/>
        <end position="161"/>
    </location>
</feature>
<dbReference type="PANTHER" id="PTHR26379">
    <property type="entry name" value="BTB/POZ AND MATH DOMAIN-CONTAINING PROTEIN 1"/>
    <property type="match status" value="1"/>
</dbReference>
<dbReference type="Pfam" id="PF00651">
    <property type="entry name" value="BTB"/>
    <property type="match status" value="1"/>
</dbReference>
<evidence type="ECO:0000259" key="3">
    <source>
        <dbReference type="PROSITE" id="PS50097"/>
    </source>
</evidence>
<dbReference type="InterPro" id="IPR008974">
    <property type="entry name" value="TRAF-like"/>
</dbReference>
<dbReference type="InterPro" id="IPR000210">
    <property type="entry name" value="BTB/POZ_dom"/>
</dbReference>
<dbReference type="KEGG" id="sbi:8074732"/>
<dbReference type="Gramene" id="EES11455">
    <property type="protein sequence ID" value="EES11455"/>
    <property type="gene ID" value="SORBI_3006G221700"/>
</dbReference>